<dbReference type="AlphaFoldDB" id="A0A2Z2KL59"/>
<protein>
    <recommendedName>
        <fullName evidence="6">TVP38/TMEM64 family membrane protein</fullName>
    </recommendedName>
</protein>
<comment type="subcellular location">
    <subcellularLocation>
        <location evidence="1 6">Cell membrane</location>
        <topology evidence="1 6">Multi-pass membrane protein</topology>
    </subcellularLocation>
</comment>
<evidence type="ECO:0000313" key="8">
    <source>
        <dbReference type="EMBL" id="ASA23189.1"/>
    </source>
</evidence>
<evidence type="ECO:0000313" key="9">
    <source>
        <dbReference type="Proteomes" id="UP000249890"/>
    </source>
</evidence>
<keyword evidence="2 6" id="KW-1003">Cell membrane</keyword>
<dbReference type="Pfam" id="PF09335">
    <property type="entry name" value="VTT_dom"/>
    <property type="match status" value="1"/>
</dbReference>
<dbReference type="GO" id="GO:0005886">
    <property type="term" value="C:plasma membrane"/>
    <property type="evidence" value="ECO:0007669"/>
    <property type="project" value="UniProtKB-SubCell"/>
</dbReference>
<evidence type="ECO:0000256" key="1">
    <source>
        <dbReference type="ARBA" id="ARBA00004651"/>
    </source>
</evidence>
<feature type="domain" description="VTT" evidence="7">
    <location>
        <begin position="50"/>
        <end position="167"/>
    </location>
</feature>
<evidence type="ECO:0000256" key="2">
    <source>
        <dbReference type="ARBA" id="ARBA00022475"/>
    </source>
</evidence>
<gene>
    <name evidence="8" type="ORF">B9T62_21705</name>
</gene>
<accession>A0A2Z2KL59</accession>
<feature type="transmembrane region" description="Helical" evidence="6">
    <location>
        <begin position="61"/>
        <end position="87"/>
    </location>
</feature>
<dbReference type="Proteomes" id="UP000249890">
    <property type="component" value="Chromosome"/>
</dbReference>
<dbReference type="KEGG" id="pdh:B9T62_21705"/>
<keyword evidence="4 6" id="KW-1133">Transmembrane helix</keyword>
<organism evidence="8 9">
    <name type="scientific">Paenibacillus donghaensis</name>
    <dbReference type="NCBI Taxonomy" id="414771"/>
    <lineage>
        <taxon>Bacteria</taxon>
        <taxon>Bacillati</taxon>
        <taxon>Bacillota</taxon>
        <taxon>Bacilli</taxon>
        <taxon>Bacillales</taxon>
        <taxon>Paenibacillaceae</taxon>
        <taxon>Paenibacillus</taxon>
    </lineage>
</organism>
<sequence>MNKWLTIILYITGIILAFIYRQDILAWMKQDHSLPASIATATVLALFPVVPYKAVIGLYGYAYGSVAGALICWTATNIAAAIMYAGVRYLFQAPARRYLASTPALSRFTSAVASRPFASIVLARLAPVIPQTAVNAYAGAAGLPFWSYLAASGLGKIPGIALFAFLGGNLLQHPGSAAAAVLLYAAVIVLALLALRKRPALPPIE</sequence>
<feature type="transmembrane region" description="Helical" evidence="6">
    <location>
        <begin position="34"/>
        <end position="55"/>
    </location>
</feature>
<keyword evidence="5 6" id="KW-0472">Membrane</keyword>
<comment type="similarity">
    <text evidence="6">Belongs to the TVP38/TMEM64 family.</text>
</comment>
<proteinExistence type="inferred from homology"/>
<dbReference type="RefSeq" id="WP_087917184.1">
    <property type="nucleotide sequence ID" value="NZ_CP021780.1"/>
</dbReference>
<evidence type="ECO:0000256" key="5">
    <source>
        <dbReference type="ARBA" id="ARBA00023136"/>
    </source>
</evidence>
<keyword evidence="9" id="KW-1185">Reference proteome</keyword>
<feature type="transmembrane region" description="Helical" evidence="6">
    <location>
        <begin position="177"/>
        <end position="195"/>
    </location>
</feature>
<keyword evidence="3 6" id="KW-0812">Transmembrane</keyword>
<evidence type="ECO:0000256" key="3">
    <source>
        <dbReference type="ARBA" id="ARBA00022692"/>
    </source>
</evidence>
<reference evidence="8 9" key="1">
    <citation type="submission" date="2017-06" db="EMBL/GenBank/DDBJ databases">
        <title>Complete genome sequence of Paenibacillus donghaensis KCTC 13049T isolated from East Sea sediment, South Korea.</title>
        <authorList>
            <person name="Jung B.K."/>
            <person name="Hong S.-J."/>
            <person name="Shin J.-H."/>
        </authorList>
    </citation>
    <scope>NUCLEOTIDE SEQUENCE [LARGE SCALE GENOMIC DNA]</scope>
    <source>
        <strain evidence="8 9">KCTC 13049</strain>
    </source>
</reference>
<dbReference type="EMBL" id="CP021780">
    <property type="protein sequence ID" value="ASA23189.1"/>
    <property type="molecule type" value="Genomic_DNA"/>
</dbReference>
<feature type="transmembrane region" description="Helical" evidence="6">
    <location>
        <begin position="6"/>
        <end position="22"/>
    </location>
</feature>
<evidence type="ECO:0000259" key="7">
    <source>
        <dbReference type="Pfam" id="PF09335"/>
    </source>
</evidence>
<feature type="transmembrane region" description="Helical" evidence="6">
    <location>
        <begin position="145"/>
        <end position="165"/>
    </location>
</feature>
<dbReference type="InterPro" id="IPR032816">
    <property type="entry name" value="VTT_dom"/>
</dbReference>
<evidence type="ECO:0000256" key="4">
    <source>
        <dbReference type="ARBA" id="ARBA00022989"/>
    </source>
</evidence>
<name>A0A2Z2KL59_9BACL</name>
<dbReference type="OrthoDB" id="2381682at2"/>
<evidence type="ECO:0000256" key="6">
    <source>
        <dbReference type="RuleBase" id="RU366058"/>
    </source>
</evidence>
<dbReference type="PANTHER" id="PTHR12677:SF59">
    <property type="entry name" value="GOLGI APPARATUS MEMBRANE PROTEIN TVP38-RELATED"/>
    <property type="match status" value="1"/>
</dbReference>
<dbReference type="PANTHER" id="PTHR12677">
    <property type="entry name" value="GOLGI APPARATUS MEMBRANE PROTEIN TVP38-RELATED"/>
    <property type="match status" value="1"/>
</dbReference>
<dbReference type="InterPro" id="IPR015414">
    <property type="entry name" value="TMEM64"/>
</dbReference>